<dbReference type="EMBL" id="JAKWBI020000230">
    <property type="protein sequence ID" value="KAJ2898462.1"/>
    <property type="molecule type" value="Genomic_DNA"/>
</dbReference>
<proteinExistence type="predicted"/>
<gene>
    <name evidence="2" type="ORF">MKZ38_003916</name>
</gene>
<evidence type="ECO:0000313" key="3">
    <source>
        <dbReference type="Proteomes" id="UP001201980"/>
    </source>
</evidence>
<evidence type="ECO:0000313" key="2">
    <source>
        <dbReference type="EMBL" id="KAJ2898462.1"/>
    </source>
</evidence>
<accession>A0AAD5WS19</accession>
<feature type="domain" description="PD-(D/E)XK nuclease-like" evidence="1">
    <location>
        <begin position="29"/>
        <end position="212"/>
    </location>
</feature>
<reference evidence="2" key="1">
    <citation type="submission" date="2022-07" db="EMBL/GenBank/DDBJ databases">
        <title>Draft genome sequence of Zalerion maritima ATCC 34329, a (micro)plastics degrading marine fungus.</title>
        <authorList>
            <person name="Paco A."/>
            <person name="Goncalves M.F.M."/>
            <person name="Rocha-Santos T.A.P."/>
            <person name="Alves A."/>
        </authorList>
    </citation>
    <scope>NUCLEOTIDE SEQUENCE</scope>
    <source>
        <strain evidence="2">ATCC 34329</strain>
    </source>
</reference>
<dbReference type="Pfam" id="PF20516">
    <property type="entry name" value="PDDEXK_12"/>
    <property type="match status" value="1"/>
</dbReference>
<keyword evidence="3" id="KW-1185">Reference proteome</keyword>
<dbReference type="Proteomes" id="UP001201980">
    <property type="component" value="Unassembled WGS sequence"/>
</dbReference>
<comment type="caution">
    <text evidence="2">The sequence shown here is derived from an EMBL/GenBank/DDBJ whole genome shotgun (WGS) entry which is preliminary data.</text>
</comment>
<evidence type="ECO:0000259" key="1">
    <source>
        <dbReference type="Pfam" id="PF20516"/>
    </source>
</evidence>
<sequence length="222" mass="25116">MRMIQDRSSLLPCGQVEHPRHILQDEEYDRRLEQLLAHIPPPSSILYILARAQYLTNKQHNEASWTIKVHYELLHAVPRPLPSKAGNISRWARDAVDEGGGSTQSSPRTGTVDFISVKTAELHRSYRPASAPNMKVDFIIHVSNSSPQASQALTRLRRRTRARTVNPGDFIPLESLTMAICIETKRPDVGRKSANLQLGLWHAAHWRNLLRVHCNRPPPTPA</sequence>
<protein>
    <recommendedName>
        <fullName evidence="1">PD-(D/E)XK nuclease-like domain-containing protein</fullName>
    </recommendedName>
</protein>
<name>A0AAD5WS19_9PEZI</name>
<dbReference type="AlphaFoldDB" id="A0AAD5WS19"/>
<organism evidence="2 3">
    <name type="scientific">Zalerion maritima</name>
    <dbReference type="NCBI Taxonomy" id="339359"/>
    <lineage>
        <taxon>Eukaryota</taxon>
        <taxon>Fungi</taxon>
        <taxon>Dikarya</taxon>
        <taxon>Ascomycota</taxon>
        <taxon>Pezizomycotina</taxon>
        <taxon>Sordariomycetes</taxon>
        <taxon>Lulworthiomycetidae</taxon>
        <taxon>Lulworthiales</taxon>
        <taxon>Lulworthiaceae</taxon>
        <taxon>Zalerion</taxon>
    </lineage>
</organism>
<dbReference type="InterPro" id="IPR046797">
    <property type="entry name" value="PDDEXK_12"/>
</dbReference>